<gene>
    <name evidence="3" type="ORF">H9746_03600</name>
</gene>
<evidence type="ECO:0000313" key="4">
    <source>
        <dbReference type="Proteomes" id="UP000886808"/>
    </source>
</evidence>
<dbReference type="Proteomes" id="UP000886808">
    <property type="component" value="Unassembled WGS sequence"/>
</dbReference>
<comment type="caution">
    <text evidence="3">The sequence shown here is derived from an EMBL/GenBank/DDBJ whole genome shotgun (WGS) entry which is preliminary data.</text>
</comment>
<evidence type="ECO:0000313" key="3">
    <source>
        <dbReference type="EMBL" id="HIV61920.1"/>
    </source>
</evidence>
<dbReference type="AlphaFoldDB" id="A0A9D1TIF8"/>
<feature type="compositionally biased region" description="Low complexity" evidence="1">
    <location>
        <begin position="28"/>
        <end position="42"/>
    </location>
</feature>
<evidence type="ECO:0000256" key="2">
    <source>
        <dbReference type="SAM" id="SignalP"/>
    </source>
</evidence>
<feature type="signal peptide" evidence="2">
    <location>
        <begin position="1"/>
        <end position="24"/>
    </location>
</feature>
<name>A0A9D1TIF8_9FIRM</name>
<sequence>MKKLLLIFALTCVILSGCSSNSQQTDNSKSSVQSTSSGQSSETSKEETQKEDLSKELENIKVTASLDEMMGYEKVTIENTSSYVFTSSVHVRFYNSNNKMVGNDTIFVESLAPGDYTWANISVSELGELSFKYDFSMNYEFTEPQSVSNNQTVNDDWSAEMTEKMSGFQNTSWYPFIEEINVYNGDGERDALVIAIVSSNTSQEDIDRIGNTIFGNFAFGTGADRSFDVISVSVQNSNGDELFLRTK</sequence>
<accession>A0A9D1TIF8</accession>
<feature type="region of interest" description="Disordered" evidence="1">
    <location>
        <begin position="20"/>
        <end position="54"/>
    </location>
</feature>
<organism evidence="3 4">
    <name type="scientific">Candidatus Butyricicoccus avistercoris</name>
    <dbReference type="NCBI Taxonomy" id="2838518"/>
    <lineage>
        <taxon>Bacteria</taxon>
        <taxon>Bacillati</taxon>
        <taxon>Bacillota</taxon>
        <taxon>Clostridia</taxon>
        <taxon>Eubacteriales</taxon>
        <taxon>Butyricicoccaceae</taxon>
        <taxon>Butyricicoccus</taxon>
    </lineage>
</organism>
<reference evidence="3" key="2">
    <citation type="submission" date="2021-04" db="EMBL/GenBank/DDBJ databases">
        <authorList>
            <person name="Gilroy R."/>
        </authorList>
    </citation>
    <scope>NUCLEOTIDE SEQUENCE</scope>
    <source>
        <strain evidence="3">CHK193-4272</strain>
    </source>
</reference>
<reference evidence="3" key="1">
    <citation type="journal article" date="2021" name="PeerJ">
        <title>Extensive microbial diversity within the chicken gut microbiome revealed by metagenomics and culture.</title>
        <authorList>
            <person name="Gilroy R."/>
            <person name="Ravi A."/>
            <person name="Getino M."/>
            <person name="Pursley I."/>
            <person name="Horton D.L."/>
            <person name="Alikhan N.F."/>
            <person name="Baker D."/>
            <person name="Gharbi K."/>
            <person name="Hall N."/>
            <person name="Watson M."/>
            <person name="Adriaenssens E.M."/>
            <person name="Foster-Nyarko E."/>
            <person name="Jarju S."/>
            <person name="Secka A."/>
            <person name="Antonio M."/>
            <person name="Oren A."/>
            <person name="Chaudhuri R.R."/>
            <person name="La Ragione R."/>
            <person name="Hildebrand F."/>
            <person name="Pallen M.J."/>
        </authorList>
    </citation>
    <scope>NUCLEOTIDE SEQUENCE</scope>
    <source>
        <strain evidence="3">CHK193-4272</strain>
    </source>
</reference>
<dbReference type="PROSITE" id="PS51257">
    <property type="entry name" value="PROKAR_LIPOPROTEIN"/>
    <property type="match status" value="1"/>
</dbReference>
<evidence type="ECO:0000256" key="1">
    <source>
        <dbReference type="SAM" id="MobiDB-lite"/>
    </source>
</evidence>
<keyword evidence="2" id="KW-0732">Signal</keyword>
<feature type="chain" id="PRO_5039679044" evidence="2">
    <location>
        <begin position="25"/>
        <end position="247"/>
    </location>
</feature>
<proteinExistence type="predicted"/>
<feature type="compositionally biased region" description="Basic and acidic residues" evidence="1">
    <location>
        <begin position="43"/>
        <end position="54"/>
    </location>
</feature>
<protein>
    <submittedName>
        <fullName evidence="3">Uncharacterized protein</fullName>
    </submittedName>
</protein>
<dbReference type="EMBL" id="DXIE01000026">
    <property type="protein sequence ID" value="HIV61920.1"/>
    <property type="molecule type" value="Genomic_DNA"/>
</dbReference>